<evidence type="ECO:0000256" key="3">
    <source>
        <dbReference type="ARBA" id="ARBA00022833"/>
    </source>
</evidence>
<gene>
    <name evidence="7" type="primary">20348219</name>
    <name evidence="6" type="ORF">GGTG_07761</name>
</gene>
<dbReference type="HOGENOM" id="CLU_1796592_0_0_1"/>
<evidence type="ECO:0000313" key="8">
    <source>
        <dbReference type="Proteomes" id="UP000006039"/>
    </source>
</evidence>
<organism evidence="6">
    <name type="scientific">Gaeumannomyces tritici (strain R3-111a-1)</name>
    <name type="common">Wheat and barley take-all root rot fungus</name>
    <name type="synonym">Gaeumannomyces graminis var. tritici</name>
    <dbReference type="NCBI Taxonomy" id="644352"/>
    <lineage>
        <taxon>Eukaryota</taxon>
        <taxon>Fungi</taxon>
        <taxon>Dikarya</taxon>
        <taxon>Ascomycota</taxon>
        <taxon>Pezizomycotina</taxon>
        <taxon>Sordariomycetes</taxon>
        <taxon>Sordariomycetidae</taxon>
        <taxon>Magnaporthales</taxon>
        <taxon>Magnaporthaceae</taxon>
        <taxon>Gaeumannomyces</taxon>
    </lineage>
</organism>
<dbReference type="GeneID" id="20348219"/>
<feature type="region of interest" description="Disordered" evidence="4">
    <location>
        <begin position="82"/>
        <end position="144"/>
    </location>
</feature>
<feature type="compositionally biased region" description="Polar residues" evidence="4">
    <location>
        <begin position="96"/>
        <end position="106"/>
    </location>
</feature>
<keyword evidence="2" id="KW-0479">Metal-binding</keyword>
<evidence type="ECO:0000256" key="4">
    <source>
        <dbReference type="SAM" id="MobiDB-lite"/>
    </source>
</evidence>
<proteinExistence type="inferred from homology"/>
<feature type="domain" description="CENP-V/GFA" evidence="5">
    <location>
        <begin position="2"/>
        <end position="38"/>
    </location>
</feature>
<keyword evidence="3" id="KW-0862">Zinc</keyword>
<dbReference type="OrthoDB" id="5290969at2759"/>
<name>J3P2L5_GAET3</name>
<dbReference type="AlphaFoldDB" id="J3P2L5"/>
<dbReference type="Pfam" id="PF04828">
    <property type="entry name" value="GFA"/>
    <property type="match status" value="1"/>
</dbReference>
<reference evidence="6" key="3">
    <citation type="submission" date="2010-09" db="EMBL/GenBank/DDBJ databases">
        <title>Annotation of Gaeumannomyces graminis var. tritici R3-111a-1.</title>
        <authorList>
            <consortium name="The Broad Institute Genome Sequencing Platform"/>
            <person name="Ma L.-J."/>
            <person name="Dead R."/>
            <person name="Young S.K."/>
            <person name="Zeng Q."/>
            <person name="Gargeya S."/>
            <person name="Fitzgerald M."/>
            <person name="Haas B."/>
            <person name="Abouelleil A."/>
            <person name="Alvarado L."/>
            <person name="Arachchi H.M."/>
            <person name="Berlin A."/>
            <person name="Brown A."/>
            <person name="Chapman S.B."/>
            <person name="Chen Z."/>
            <person name="Dunbar C."/>
            <person name="Freedman E."/>
            <person name="Gearin G."/>
            <person name="Gellesch M."/>
            <person name="Goldberg J."/>
            <person name="Griggs A."/>
            <person name="Gujja S."/>
            <person name="Heiman D."/>
            <person name="Howarth C."/>
            <person name="Larson L."/>
            <person name="Lui A."/>
            <person name="MacDonald P.J.P."/>
            <person name="Mehta T."/>
            <person name="Montmayeur A."/>
            <person name="Murphy C."/>
            <person name="Neiman D."/>
            <person name="Pearson M."/>
            <person name="Priest M."/>
            <person name="Roberts A."/>
            <person name="Saif S."/>
            <person name="Shea T."/>
            <person name="Shenoy N."/>
            <person name="Sisk P."/>
            <person name="Stolte C."/>
            <person name="Sykes S."/>
            <person name="Yandava C."/>
            <person name="Wortman J."/>
            <person name="Nusbaum C."/>
            <person name="Birren B."/>
        </authorList>
    </citation>
    <scope>NUCLEOTIDE SEQUENCE</scope>
    <source>
        <strain evidence="6">R3-111a-1</strain>
    </source>
</reference>
<dbReference type="GO" id="GO:0016846">
    <property type="term" value="F:carbon-sulfur lyase activity"/>
    <property type="evidence" value="ECO:0007669"/>
    <property type="project" value="InterPro"/>
</dbReference>
<dbReference type="InterPro" id="IPR011057">
    <property type="entry name" value="Mss4-like_sf"/>
</dbReference>
<protein>
    <recommendedName>
        <fullName evidence="5">CENP-V/GFA domain-containing protein</fullName>
    </recommendedName>
</protein>
<sequence>MDASCQCGAVAFKTPLPEPLALYICHCTSCQRQTSTKNVVSIKGGCISGLDWKKAVHIWTRSAMVPIPEASLILNFHGSESHSEWSSSETQESLSQPDTPSRSLQGNGWELDEEAEQAERARQLRDASSADATPDSALHEMVHV</sequence>
<dbReference type="InterPro" id="IPR006913">
    <property type="entry name" value="CENP-V/GFA"/>
</dbReference>
<dbReference type="GO" id="GO:0046872">
    <property type="term" value="F:metal ion binding"/>
    <property type="evidence" value="ECO:0007669"/>
    <property type="project" value="UniProtKB-KW"/>
</dbReference>
<dbReference type="Gene3D" id="2.170.150.70">
    <property type="match status" value="1"/>
</dbReference>
<dbReference type="eggNOG" id="ENOG502T5FB">
    <property type="taxonomic scope" value="Eukaryota"/>
</dbReference>
<dbReference type="RefSeq" id="XP_009223851.1">
    <property type="nucleotide sequence ID" value="XM_009225587.1"/>
</dbReference>
<dbReference type="SUPFAM" id="SSF51316">
    <property type="entry name" value="Mss4-like"/>
    <property type="match status" value="1"/>
</dbReference>
<feature type="compositionally biased region" description="Low complexity" evidence="4">
    <location>
        <begin position="126"/>
        <end position="136"/>
    </location>
</feature>
<reference evidence="6" key="2">
    <citation type="submission" date="2010-07" db="EMBL/GenBank/DDBJ databases">
        <authorList>
            <consortium name="The Broad Institute Genome Sequencing Platform"/>
            <consortium name="Broad Institute Genome Sequencing Center for Infectious Disease"/>
            <person name="Ma L.-J."/>
            <person name="Dead R."/>
            <person name="Young S."/>
            <person name="Zeng Q."/>
            <person name="Koehrsen M."/>
            <person name="Alvarado L."/>
            <person name="Berlin A."/>
            <person name="Chapman S.B."/>
            <person name="Chen Z."/>
            <person name="Freedman E."/>
            <person name="Gellesch M."/>
            <person name="Goldberg J."/>
            <person name="Griggs A."/>
            <person name="Gujja S."/>
            <person name="Heilman E.R."/>
            <person name="Heiman D."/>
            <person name="Hepburn T."/>
            <person name="Howarth C."/>
            <person name="Jen D."/>
            <person name="Larson L."/>
            <person name="Mehta T."/>
            <person name="Neiman D."/>
            <person name="Pearson M."/>
            <person name="Roberts A."/>
            <person name="Saif S."/>
            <person name="Shea T."/>
            <person name="Shenoy N."/>
            <person name="Sisk P."/>
            <person name="Stolte C."/>
            <person name="Sykes S."/>
            <person name="Walk T."/>
            <person name="White J."/>
            <person name="Yandava C."/>
            <person name="Haas B."/>
            <person name="Nusbaum C."/>
            <person name="Birren B."/>
        </authorList>
    </citation>
    <scope>NUCLEOTIDE SEQUENCE</scope>
    <source>
        <strain evidence="6">R3-111a-1</strain>
    </source>
</reference>
<keyword evidence="8" id="KW-1185">Reference proteome</keyword>
<reference evidence="7" key="5">
    <citation type="submission" date="2018-04" db="UniProtKB">
        <authorList>
            <consortium name="EnsemblFungi"/>
        </authorList>
    </citation>
    <scope>IDENTIFICATION</scope>
    <source>
        <strain evidence="7">R3-111a-1</strain>
    </source>
</reference>
<evidence type="ECO:0000256" key="2">
    <source>
        <dbReference type="ARBA" id="ARBA00022723"/>
    </source>
</evidence>
<feature type="compositionally biased region" description="Low complexity" evidence="4">
    <location>
        <begin position="84"/>
        <end position="95"/>
    </location>
</feature>
<evidence type="ECO:0000256" key="1">
    <source>
        <dbReference type="ARBA" id="ARBA00005495"/>
    </source>
</evidence>
<reference evidence="7" key="4">
    <citation type="journal article" date="2015" name="G3 (Bethesda)">
        <title>Genome sequences of three phytopathogenic species of the Magnaporthaceae family of fungi.</title>
        <authorList>
            <person name="Okagaki L.H."/>
            <person name="Nunes C.C."/>
            <person name="Sailsbery J."/>
            <person name="Clay B."/>
            <person name="Brown D."/>
            <person name="John T."/>
            <person name="Oh Y."/>
            <person name="Young N."/>
            <person name="Fitzgerald M."/>
            <person name="Haas B.J."/>
            <person name="Zeng Q."/>
            <person name="Young S."/>
            <person name="Adiconis X."/>
            <person name="Fan L."/>
            <person name="Levin J.Z."/>
            <person name="Mitchell T.K."/>
            <person name="Okubara P.A."/>
            <person name="Farman M.L."/>
            <person name="Kohn L.M."/>
            <person name="Birren B."/>
            <person name="Ma L.-J."/>
            <person name="Dean R.A."/>
        </authorList>
    </citation>
    <scope>NUCLEOTIDE SEQUENCE</scope>
    <source>
        <strain evidence="7">R3-111a-1</strain>
    </source>
</reference>
<dbReference type="Proteomes" id="UP000006039">
    <property type="component" value="Unassembled WGS sequence"/>
</dbReference>
<evidence type="ECO:0000259" key="5">
    <source>
        <dbReference type="Pfam" id="PF04828"/>
    </source>
</evidence>
<reference evidence="8" key="1">
    <citation type="submission" date="2010-07" db="EMBL/GenBank/DDBJ databases">
        <title>The genome sequence of Gaeumannomyces graminis var. tritici strain R3-111a-1.</title>
        <authorList>
            <consortium name="The Broad Institute Genome Sequencing Platform"/>
            <person name="Ma L.-J."/>
            <person name="Dead R."/>
            <person name="Young S."/>
            <person name="Zeng Q."/>
            <person name="Koehrsen M."/>
            <person name="Alvarado L."/>
            <person name="Berlin A."/>
            <person name="Chapman S.B."/>
            <person name="Chen Z."/>
            <person name="Freedman E."/>
            <person name="Gellesch M."/>
            <person name="Goldberg J."/>
            <person name="Griggs A."/>
            <person name="Gujja S."/>
            <person name="Heilman E.R."/>
            <person name="Heiman D."/>
            <person name="Hepburn T."/>
            <person name="Howarth C."/>
            <person name="Jen D."/>
            <person name="Larson L."/>
            <person name="Mehta T."/>
            <person name="Neiman D."/>
            <person name="Pearson M."/>
            <person name="Roberts A."/>
            <person name="Saif S."/>
            <person name="Shea T."/>
            <person name="Shenoy N."/>
            <person name="Sisk P."/>
            <person name="Stolte C."/>
            <person name="Sykes S."/>
            <person name="Walk T."/>
            <person name="White J."/>
            <person name="Yandava C."/>
            <person name="Haas B."/>
            <person name="Nusbaum C."/>
            <person name="Birren B."/>
        </authorList>
    </citation>
    <scope>NUCLEOTIDE SEQUENCE [LARGE SCALE GENOMIC DNA]</scope>
    <source>
        <strain evidence="8">R3-111a-1</strain>
    </source>
</reference>
<dbReference type="EMBL" id="GL385398">
    <property type="protein sequence ID" value="EJT73907.1"/>
    <property type="molecule type" value="Genomic_DNA"/>
</dbReference>
<dbReference type="VEuPathDB" id="FungiDB:GGTG_07761"/>
<comment type="similarity">
    <text evidence="1">Belongs to the Gfa family.</text>
</comment>
<evidence type="ECO:0000313" key="7">
    <source>
        <dbReference type="EnsemblFungi" id="EJT73907"/>
    </source>
</evidence>
<evidence type="ECO:0000313" key="6">
    <source>
        <dbReference type="EMBL" id="EJT73907.1"/>
    </source>
</evidence>
<dbReference type="EnsemblFungi" id="EJT73907">
    <property type="protein sequence ID" value="EJT73907"/>
    <property type="gene ID" value="GGTG_07761"/>
</dbReference>
<accession>J3P2L5</accession>